<dbReference type="Gene3D" id="1.10.630.10">
    <property type="entry name" value="Cytochrome P450"/>
    <property type="match status" value="1"/>
</dbReference>
<dbReference type="PANTHER" id="PTHR46696:SF1">
    <property type="entry name" value="CYTOCHROME P450 YJIB-RELATED"/>
    <property type="match status" value="1"/>
</dbReference>
<dbReference type="SUPFAM" id="SSF48264">
    <property type="entry name" value="Cytochrome P450"/>
    <property type="match status" value="1"/>
</dbReference>
<evidence type="ECO:0000256" key="4">
    <source>
        <dbReference type="ARBA" id="ARBA00023002"/>
    </source>
</evidence>
<dbReference type="GO" id="GO:0004497">
    <property type="term" value="F:monooxygenase activity"/>
    <property type="evidence" value="ECO:0007669"/>
    <property type="project" value="UniProtKB-KW"/>
</dbReference>
<accession>D5SK11</accession>
<evidence type="ECO:0000256" key="1">
    <source>
        <dbReference type="ARBA" id="ARBA00010617"/>
    </source>
</evidence>
<dbReference type="InterPro" id="IPR001128">
    <property type="entry name" value="Cyt_P450"/>
</dbReference>
<keyword evidence="6 7" id="KW-0503">Monooxygenase</keyword>
<dbReference type="eggNOG" id="COG2124">
    <property type="taxonomic scope" value="Bacteria"/>
</dbReference>
<dbReference type="GO" id="GO:0016705">
    <property type="term" value="F:oxidoreductase activity, acting on paired donors, with incorporation or reduction of molecular oxygen"/>
    <property type="evidence" value="ECO:0007669"/>
    <property type="project" value="InterPro"/>
</dbReference>
<evidence type="ECO:0000256" key="3">
    <source>
        <dbReference type="ARBA" id="ARBA00022723"/>
    </source>
</evidence>
<dbReference type="InterPro" id="IPR036396">
    <property type="entry name" value="Cyt_P450_sf"/>
</dbReference>
<dbReference type="GO" id="GO:0005506">
    <property type="term" value="F:iron ion binding"/>
    <property type="evidence" value="ECO:0007669"/>
    <property type="project" value="InterPro"/>
</dbReference>
<dbReference type="InterPro" id="IPR017972">
    <property type="entry name" value="Cyt_P450_CS"/>
</dbReference>
<keyword evidence="9" id="KW-0614">Plasmid</keyword>
<dbReference type="EMBL" id="CM000914">
    <property type="protein sequence ID" value="EFG04254.2"/>
    <property type="molecule type" value="Genomic_DNA"/>
</dbReference>
<dbReference type="FunFam" id="1.10.630.10:FF:000018">
    <property type="entry name" value="Cytochrome P450 monooxygenase"/>
    <property type="match status" value="1"/>
</dbReference>
<feature type="region of interest" description="Disordered" evidence="8">
    <location>
        <begin position="1"/>
        <end position="25"/>
    </location>
</feature>
<evidence type="ECO:0000256" key="8">
    <source>
        <dbReference type="SAM" id="MobiDB-lite"/>
    </source>
</evidence>
<name>D5SK11_STRCL</name>
<keyword evidence="2 7" id="KW-0349">Heme</keyword>
<proteinExistence type="inferred from homology"/>
<dbReference type="InterPro" id="IPR002397">
    <property type="entry name" value="Cyt_P450_B"/>
</dbReference>
<dbReference type="Proteomes" id="UP000002357">
    <property type="component" value="Plasmid pSCL4"/>
</dbReference>
<evidence type="ECO:0000256" key="6">
    <source>
        <dbReference type="ARBA" id="ARBA00023033"/>
    </source>
</evidence>
<evidence type="ECO:0000313" key="9">
    <source>
        <dbReference type="EMBL" id="EFG04254.2"/>
    </source>
</evidence>
<dbReference type="AlphaFoldDB" id="D5SK11"/>
<geneLocation type="plasmid" evidence="9 10">
    <name>pSCL4</name>
</geneLocation>
<dbReference type="PROSITE" id="PS00086">
    <property type="entry name" value="CYTOCHROME_P450"/>
    <property type="match status" value="1"/>
</dbReference>
<keyword evidence="5 7" id="KW-0408">Iron</keyword>
<reference evidence="9 10" key="1">
    <citation type="journal article" date="2010" name="Genome Biol. Evol.">
        <title>The sequence of a 1.8-mb bacterial linear plasmid reveals a rich evolutionary reservoir of secondary metabolic pathways.</title>
        <authorList>
            <person name="Medema M.H."/>
            <person name="Trefzer A."/>
            <person name="Kovalchuk A."/>
            <person name="van den Berg M."/>
            <person name="Mueller U."/>
            <person name="Heijne W."/>
            <person name="Wu L."/>
            <person name="Alam M.T."/>
            <person name="Ronning C.M."/>
            <person name="Nierman W.C."/>
            <person name="Bovenberg R.A.L."/>
            <person name="Breitling R."/>
            <person name="Takano E."/>
        </authorList>
    </citation>
    <scope>NUCLEOTIDE SEQUENCE [LARGE SCALE GENOMIC DNA]</scope>
    <source>
        <strain evidence="10">ATCC 27064 / DSM 738 / JCM 4710 / NBRC 13307 / NCIMB 12785 / NRRL 3585 / VKM Ac-602</strain>
        <plasmid evidence="9">pSCL4</plasmid>
    </source>
</reference>
<evidence type="ECO:0000256" key="2">
    <source>
        <dbReference type="ARBA" id="ARBA00022617"/>
    </source>
</evidence>
<keyword evidence="3 7" id="KW-0479">Metal-binding</keyword>
<dbReference type="KEGG" id="sclf:BB341_28055"/>
<dbReference type="GO" id="GO:0020037">
    <property type="term" value="F:heme binding"/>
    <property type="evidence" value="ECO:0007669"/>
    <property type="project" value="InterPro"/>
</dbReference>
<dbReference type="GeneID" id="93733879"/>
<dbReference type="PANTHER" id="PTHR46696">
    <property type="entry name" value="P450, PUTATIVE (EUROFUNG)-RELATED"/>
    <property type="match status" value="1"/>
</dbReference>
<evidence type="ECO:0000313" key="10">
    <source>
        <dbReference type="Proteomes" id="UP000002357"/>
    </source>
</evidence>
<dbReference type="OrthoDB" id="3873887at2"/>
<keyword evidence="4 7" id="KW-0560">Oxidoreductase</keyword>
<dbReference type="Pfam" id="PF00067">
    <property type="entry name" value="p450"/>
    <property type="match status" value="1"/>
</dbReference>
<sequence length="395" mass="43048">MTVADRPARRPPLHRTVTGEVGPPRLVDLPDGSPAWLVSRPAEVRQVLSDSRFRRAALWSGDGPSLSAVPDLVSNPDLMFNQDGEDHLRLRRTLSRAFTPRAVARWEPWIAAMVEQCLDRLAGCEPPADIVAEYALPLPVMIISRLMGLDPSVRGRLRHWAEHAFSDGSHDGEDVASVMAEFTAFGADLLARRRRTPGDDLVSSIVLAAETEGGIPEAQLVQLVCGLVVGGHDSTMTMVSNCVLYLIGERPECWARLGADREAAERLADRMLHLIPLGDDKGSARHAAEDIEVGGVTIPAGSVVLADCALANRDPETYSARPFDDLFAPLEAPSLSFGAGPHYCLGAWLARLELRLALHRLAARFPGLRPAEPVDQVEWRLGSTSRGPQRFLVAW</sequence>
<gene>
    <name evidence="9" type="ORF">SCLAV_p0767</name>
</gene>
<organism evidence="9 10">
    <name type="scientific">Streptomyces clavuligerus</name>
    <dbReference type="NCBI Taxonomy" id="1901"/>
    <lineage>
        <taxon>Bacteria</taxon>
        <taxon>Bacillati</taxon>
        <taxon>Actinomycetota</taxon>
        <taxon>Actinomycetes</taxon>
        <taxon>Kitasatosporales</taxon>
        <taxon>Streptomycetaceae</taxon>
        <taxon>Streptomyces</taxon>
    </lineage>
</organism>
<evidence type="ECO:0000256" key="5">
    <source>
        <dbReference type="ARBA" id="ARBA00023004"/>
    </source>
</evidence>
<evidence type="ECO:0000256" key="7">
    <source>
        <dbReference type="RuleBase" id="RU000461"/>
    </source>
</evidence>
<dbReference type="RefSeq" id="WP_003963281.1">
    <property type="nucleotide sequence ID" value="NZ_CM000914.1"/>
</dbReference>
<dbReference type="PRINTS" id="PR00359">
    <property type="entry name" value="BP450"/>
</dbReference>
<keyword evidence="10" id="KW-1185">Reference proteome</keyword>
<comment type="similarity">
    <text evidence="1 7">Belongs to the cytochrome P450 family.</text>
</comment>
<protein>
    <submittedName>
        <fullName evidence="9">Putative cytochrome P450</fullName>
    </submittedName>
</protein>